<keyword evidence="5" id="KW-1185">Reference proteome</keyword>
<keyword evidence="1" id="KW-0812">Transmembrane</keyword>
<dbReference type="AlphaFoldDB" id="A0A8S3U9M2"/>
<feature type="domain" description="Ig-like" evidence="3">
    <location>
        <begin position="48"/>
        <end position="133"/>
    </location>
</feature>
<dbReference type="InterPro" id="IPR007110">
    <property type="entry name" value="Ig-like_dom"/>
</dbReference>
<dbReference type="SUPFAM" id="SSF48726">
    <property type="entry name" value="Immunoglobulin"/>
    <property type="match status" value="1"/>
</dbReference>
<keyword evidence="1" id="KW-0472">Membrane</keyword>
<organism evidence="4 5">
    <name type="scientific">Mytilus edulis</name>
    <name type="common">Blue mussel</name>
    <dbReference type="NCBI Taxonomy" id="6550"/>
    <lineage>
        <taxon>Eukaryota</taxon>
        <taxon>Metazoa</taxon>
        <taxon>Spiralia</taxon>
        <taxon>Lophotrochozoa</taxon>
        <taxon>Mollusca</taxon>
        <taxon>Bivalvia</taxon>
        <taxon>Autobranchia</taxon>
        <taxon>Pteriomorphia</taxon>
        <taxon>Mytilida</taxon>
        <taxon>Mytiloidea</taxon>
        <taxon>Mytilidae</taxon>
        <taxon>Mytilinae</taxon>
        <taxon>Mytilus</taxon>
    </lineage>
</organism>
<evidence type="ECO:0000313" key="4">
    <source>
        <dbReference type="EMBL" id="CAG2242526.1"/>
    </source>
</evidence>
<keyword evidence="2" id="KW-0732">Signal</keyword>
<evidence type="ECO:0000256" key="1">
    <source>
        <dbReference type="SAM" id="Phobius"/>
    </source>
</evidence>
<reference evidence="4" key="1">
    <citation type="submission" date="2021-03" db="EMBL/GenBank/DDBJ databases">
        <authorList>
            <person name="Bekaert M."/>
        </authorList>
    </citation>
    <scope>NUCLEOTIDE SEQUENCE</scope>
</reference>
<dbReference type="OrthoDB" id="190835at2759"/>
<dbReference type="PROSITE" id="PS50835">
    <property type="entry name" value="IG_LIKE"/>
    <property type="match status" value="1"/>
</dbReference>
<dbReference type="Proteomes" id="UP000683360">
    <property type="component" value="Unassembled WGS sequence"/>
</dbReference>
<keyword evidence="1" id="KW-1133">Transmembrane helix</keyword>
<sequence length="483" mass="54899">MKSFDILYSLQVLSLLFYGTGSTHLPSILNTDVTNECRSIMNRENDNPHSAMNYYPSNVYEGQSVTLCCCSKSQTKFIEMWLGMDSLVLTAKDDTNVLCHKIKNVSRNDSGVYRCFVDTKMAIFNNDIRIEVSYPPNIPDNYLIVTEKDISRTMQCLAQGVPANYTYGQLKHLSFFGDHIRYLSSDADGRNGKIFVIANGPPVFMEKIEKKQYGDLGNIFNLKFIVYTKSEIDLFNVKSDNTDIASSMKVTSVNITTIFHGTDITVEAILIVLSFNISNNNNSQIYTITICNGFGYSSFEVEIELSTTEENITYGTKVAIIVIFVMLVSGVPVLVAAVFLKRKRNRNREIRIVDDIPELVEGQPVPVENIVYQDAIIFRTRPLQASGEVIEYNYETYSHEENMRPLTGHLNYSEVYFQPSTSQDVQIRVLKTEQFIAKYLIPKEAVALSTRRVYPVVMKKILLTLRVLTISLTEMMTFEFDNI</sequence>
<dbReference type="Gene3D" id="2.60.40.10">
    <property type="entry name" value="Immunoglobulins"/>
    <property type="match status" value="1"/>
</dbReference>
<feature type="chain" id="PRO_5035945876" description="Ig-like domain-containing protein" evidence="2">
    <location>
        <begin position="23"/>
        <end position="483"/>
    </location>
</feature>
<name>A0A8S3U9M2_MYTED</name>
<dbReference type="InterPro" id="IPR013783">
    <property type="entry name" value="Ig-like_fold"/>
</dbReference>
<comment type="caution">
    <text evidence="4">The sequence shown here is derived from an EMBL/GenBank/DDBJ whole genome shotgun (WGS) entry which is preliminary data.</text>
</comment>
<evidence type="ECO:0000259" key="3">
    <source>
        <dbReference type="PROSITE" id="PS50835"/>
    </source>
</evidence>
<dbReference type="EMBL" id="CAJPWZ010002675">
    <property type="protein sequence ID" value="CAG2242526.1"/>
    <property type="molecule type" value="Genomic_DNA"/>
</dbReference>
<evidence type="ECO:0000313" key="5">
    <source>
        <dbReference type="Proteomes" id="UP000683360"/>
    </source>
</evidence>
<accession>A0A8S3U9M2</accession>
<dbReference type="InterPro" id="IPR036179">
    <property type="entry name" value="Ig-like_dom_sf"/>
</dbReference>
<proteinExistence type="predicted"/>
<feature type="signal peptide" evidence="2">
    <location>
        <begin position="1"/>
        <end position="22"/>
    </location>
</feature>
<evidence type="ECO:0000256" key="2">
    <source>
        <dbReference type="SAM" id="SignalP"/>
    </source>
</evidence>
<protein>
    <recommendedName>
        <fullName evidence="3">Ig-like domain-containing protein</fullName>
    </recommendedName>
</protein>
<gene>
    <name evidence="4" type="ORF">MEDL_54695</name>
</gene>
<feature type="transmembrane region" description="Helical" evidence="1">
    <location>
        <begin position="318"/>
        <end position="340"/>
    </location>
</feature>